<comment type="similarity">
    <text evidence="2">Belongs to the CPA3 antiporters (TC 2.A.63) subunit F family.</text>
</comment>
<evidence type="ECO:0000256" key="7">
    <source>
        <dbReference type="ARBA" id="ARBA00023136"/>
    </source>
</evidence>
<dbReference type="STRING" id="391625.PPSIR1_15115"/>
<feature type="transmembrane region" description="Helical" evidence="8">
    <location>
        <begin position="93"/>
        <end position="111"/>
    </location>
</feature>
<feature type="transmembrane region" description="Helical" evidence="8">
    <location>
        <begin position="59"/>
        <end position="81"/>
    </location>
</feature>
<comment type="caution">
    <text evidence="9">The sequence shown here is derived from an EMBL/GenBank/DDBJ whole genome shotgun (WGS) entry which is preliminary data.</text>
</comment>
<dbReference type="AlphaFoldDB" id="A6G6F0"/>
<evidence type="ECO:0000256" key="8">
    <source>
        <dbReference type="SAM" id="Phobius"/>
    </source>
</evidence>
<dbReference type="eggNOG" id="COG2212">
    <property type="taxonomic scope" value="Bacteria"/>
</dbReference>
<evidence type="ECO:0000256" key="4">
    <source>
        <dbReference type="ARBA" id="ARBA00022475"/>
    </source>
</evidence>
<evidence type="ECO:0000313" key="9">
    <source>
        <dbReference type="EMBL" id="EDM78579.1"/>
    </source>
</evidence>
<keyword evidence="4" id="KW-1003">Cell membrane</keyword>
<organism evidence="9 10">
    <name type="scientific">Plesiocystis pacifica SIR-1</name>
    <dbReference type="NCBI Taxonomy" id="391625"/>
    <lineage>
        <taxon>Bacteria</taxon>
        <taxon>Pseudomonadati</taxon>
        <taxon>Myxococcota</taxon>
        <taxon>Polyangia</taxon>
        <taxon>Nannocystales</taxon>
        <taxon>Nannocystaceae</taxon>
        <taxon>Plesiocystis</taxon>
    </lineage>
</organism>
<accession>A6G6F0</accession>
<dbReference type="InterPro" id="IPR007208">
    <property type="entry name" value="MrpF/PhaF-like"/>
</dbReference>
<feature type="transmembrane region" description="Helical" evidence="8">
    <location>
        <begin position="27"/>
        <end position="47"/>
    </location>
</feature>
<dbReference type="GO" id="GO:0005886">
    <property type="term" value="C:plasma membrane"/>
    <property type="evidence" value="ECO:0007669"/>
    <property type="project" value="UniProtKB-SubCell"/>
</dbReference>
<dbReference type="Proteomes" id="UP000005801">
    <property type="component" value="Unassembled WGS sequence"/>
</dbReference>
<dbReference type="EMBL" id="ABCS01000029">
    <property type="protein sequence ID" value="EDM78579.1"/>
    <property type="molecule type" value="Genomic_DNA"/>
</dbReference>
<name>A6G6F0_9BACT</name>
<dbReference type="RefSeq" id="WP_006972299.1">
    <property type="nucleotide sequence ID" value="NZ_ABCS01000029.1"/>
</dbReference>
<evidence type="ECO:0000256" key="6">
    <source>
        <dbReference type="ARBA" id="ARBA00022989"/>
    </source>
</evidence>
<comment type="subcellular location">
    <subcellularLocation>
        <location evidence="1">Cell membrane</location>
        <topology evidence="1">Multi-pass membrane protein</topology>
    </subcellularLocation>
</comment>
<keyword evidence="10" id="KW-1185">Reference proteome</keyword>
<keyword evidence="6 8" id="KW-1133">Transmembrane helix</keyword>
<evidence type="ECO:0000313" key="10">
    <source>
        <dbReference type="Proteomes" id="UP000005801"/>
    </source>
</evidence>
<protein>
    <submittedName>
        <fullName evidence="9">Monovalent cation/proton antiporter, MnhF/PhaF family protein</fullName>
    </submittedName>
</protein>
<proteinExistence type="inferred from homology"/>
<keyword evidence="5 8" id="KW-0812">Transmembrane</keyword>
<reference evidence="9 10" key="1">
    <citation type="submission" date="2007-06" db="EMBL/GenBank/DDBJ databases">
        <authorList>
            <person name="Shimkets L."/>
            <person name="Ferriera S."/>
            <person name="Johnson J."/>
            <person name="Kravitz S."/>
            <person name="Beeson K."/>
            <person name="Sutton G."/>
            <person name="Rogers Y.-H."/>
            <person name="Friedman R."/>
            <person name="Frazier M."/>
            <person name="Venter J.C."/>
        </authorList>
    </citation>
    <scope>NUCLEOTIDE SEQUENCE [LARGE SCALE GENOMIC DNA]</scope>
    <source>
        <strain evidence="9 10">SIR-1</strain>
    </source>
</reference>
<evidence type="ECO:0000256" key="3">
    <source>
        <dbReference type="ARBA" id="ARBA00022448"/>
    </source>
</evidence>
<keyword evidence="3" id="KW-0813">Transport</keyword>
<dbReference type="PANTHER" id="PTHR34702:SF1">
    <property type="entry name" value="NA(+)_H(+) ANTIPORTER SUBUNIT F"/>
    <property type="match status" value="1"/>
</dbReference>
<evidence type="ECO:0000256" key="5">
    <source>
        <dbReference type="ARBA" id="ARBA00022692"/>
    </source>
</evidence>
<evidence type="ECO:0000256" key="1">
    <source>
        <dbReference type="ARBA" id="ARBA00004651"/>
    </source>
</evidence>
<dbReference type="Pfam" id="PF04066">
    <property type="entry name" value="MrpF_PhaF"/>
    <property type="match status" value="1"/>
</dbReference>
<gene>
    <name evidence="9" type="ORF">PPSIR1_15115</name>
</gene>
<dbReference type="GO" id="GO:0015385">
    <property type="term" value="F:sodium:proton antiporter activity"/>
    <property type="evidence" value="ECO:0007669"/>
    <property type="project" value="TreeGrafter"/>
</dbReference>
<keyword evidence="7 8" id="KW-0472">Membrane</keyword>
<sequence>MNLLSTTLLLAGGGGHAEHHYTGPNPGSYVIFATCVVLLIGAMLLLIRALKGPTVFDRILAVNAMGTKTVVLVACIAFLDLDKSSPGFFLDTSIVYALVNFVATVAILKYIQYGRLS</sequence>
<evidence type="ECO:0000256" key="2">
    <source>
        <dbReference type="ARBA" id="ARBA00009212"/>
    </source>
</evidence>
<dbReference type="PANTHER" id="PTHR34702">
    <property type="entry name" value="NA(+)/H(+) ANTIPORTER SUBUNIT F1"/>
    <property type="match status" value="1"/>
</dbReference>